<evidence type="ECO:0000256" key="3">
    <source>
        <dbReference type="ARBA" id="ARBA00022691"/>
    </source>
</evidence>
<comment type="caution">
    <text evidence="7">The sequence shown here is derived from an EMBL/GenBank/DDBJ whole genome shotgun (WGS) entry which is preliminary data.</text>
</comment>
<keyword evidence="1 4" id="KW-0489">Methyltransferase</keyword>
<gene>
    <name evidence="7" type="ORF">B0I18_101308</name>
</gene>
<feature type="binding site" evidence="4">
    <location>
        <position position="352"/>
    </location>
    <ligand>
        <name>S-adenosyl-L-methionine</name>
        <dbReference type="ChEBI" id="CHEBI:59789"/>
    </ligand>
</feature>
<dbReference type="InterPro" id="IPR029063">
    <property type="entry name" value="SAM-dependent_MTases_sf"/>
</dbReference>
<feature type="binding site" evidence="4">
    <location>
        <position position="401"/>
    </location>
    <ligand>
        <name>S-adenosyl-L-methionine</name>
        <dbReference type="ChEBI" id="CHEBI:59789"/>
    </ligand>
</feature>
<dbReference type="RefSeq" id="WP_106520883.1">
    <property type="nucleotide sequence ID" value="NZ_PYGD01000001.1"/>
</dbReference>
<evidence type="ECO:0000313" key="8">
    <source>
        <dbReference type="Proteomes" id="UP000240572"/>
    </source>
</evidence>
<keyword evidence="3 4" id="KW-0949">S-adenosyl-L-methionine</keyword>
<feature type="binding site" evidence="4">
    <location>
        <position position="302"/>
    </location>
    <ligand>
        <name>S-adenosyl-L-methionine</name>
        <dbReference type="ChEBI" id="CHEBI:59789"/>
    </ligand>
</feature>
<dbReference type="PANTHER" id="PTHR11061:SF30">
    <property type="entry name" value="TRNA (URACIL(54)-C(5))-METHYLTRANSFERASE"/>
    <property type="match status" value="1"/>
</dbReference>
<keyword evidence="2 4" id="KW-0808">Transferase</keyword>
<dbReference type="PANTHER" id="PTHR11061">
    <property type="entry name" value="RNA M5U METHYLTRANSFERASE"/>
    <property type="match status" value="1"/>
</dbReference>
<protein>
    <submittedName>
        <fullName evidence="7">23S rRNA m(5)U-1939 methyltransferase</fullName>
    </submittedName>
</protein>
<feature type="binding site" evidence="4">
    <location>
        <position position="331"/>
    </location>
    <ligand>
        <name>S-adenosyl-L-methionine</name>
        <dbReference type="ChEBI" id="CHEBI:59789"/>
    </ligand>
</feature>
<evidence type="ECO:0000256" key="5">
    <source>
        <dbReference type="PROSITE-ProRule" id="PRU10015"/>
    </source>
</evidence>
<dbReference type="FunFam" id="3.40.50.150:FF:000009">
    <property type="entry name" value="23S rRNA (Uracil(1939)-C(5))-methyltransferase RlmD"/>
    <property type="match status" value="1"/>
</dbReference>
<dbReference type="Pfam" id="PF05958">
    <property type="entry name" value="tRNA_U5-meth_tr"/>
    <property type="match status" value="1"/>
</dbReference>
<dbReference type="NCBIfam" id="TIGR00479">
    <property type="entry name" value="rumA"/>
    <property type="match status" value="1"/>
</dbReference>
<comment type="similarity">
    <text evidence="4">Belongs to the class I-like SAM-binding methyltransferase superfamily. RNA M5U methyltransferase family.</text>
</comment>
<evidence type="ECO:0000313" key="7">
    <source>
        <dbReference type="EMBL" id="PSK94157.1"/>
    </source>
</evidence>
<evidence type="ECO:0000256" key="1">
    <source>
        <dbReference type="ARBA" id="ARBA00022603"/>
    </source>
</evidence>
<proteinExistence type="inferred from homology"/>
<feature type="domain" description="TRAM" evidence="6">
    <location>
        <begin position="3"/>
        <end position="63"/>
    </location>
</feature>
<dbReference type="Gene3D" id="3.40.50.150">
    <property type="entry name" value="Vaccinia Virus protein VP39"/>
    <property type="match status" value="1"/>
</dbReference>
<evidence type="ECO:0000256" key="4">
    <source>
        <dbReference type="PROSITE-ProRule" id="PRU01024"/>
    </source>
</evidence>
<dbReference type="PROSITE" id="PS01231">
    <property type="entry name" value="TRMA_2"/>
    <property type="match status" value="1"/>
</dbReference>
<dbReference type="EMBL" id="PYGD01000001">
    <property type="protein sequence ID" value="PSK94157.1"/>
    <property type="molecule type" value="Genomic_DNA"/>
</dbReference>
<dbReference type="GO" id="GO:0070041">
    <property type="term" value="F:rRNA (uridine-C5-)-methyltransferase activity"/>
    <property type="evidence" value="ECO:0007669"/>
    <property type="project" value="TreeGrafter"/>
</dbReference>
<dbReference type="OrthoDB" id="9804590at2"/>
<dbReference type="InterPro" id="IPR002792">
    <property type="entry name" value="TRAM_dom"/>
</dbReference>
<dbReference type="Gene3D" id="2.40.50.1070">
    <property type="match status" value="1"/>
</dbReference>
<dbReference type="Proteomes" id="UP000240572">
    <property type="component" value="Unassembled WGS sequence"/>
</dbReference>
<dbReference type="FunFam" id="2.40.50.1070:FF:000003">
    <property type="entry name" value="23S rRNA (Uracil-5-)-methyltransferase RumA"/>
    <property type="match status" value="1"/>
</dbReference>
<dbReference type="InterPro" id="IPR010280">
    <property type="entry name" value="U5_MeTrfase_fam"/>
</dbReference>
<dbReference type="SUPFAM" id="SSF50249">
    <property type="entry name" value="Nucleic acid-binding proteins"/>
    <property type="match status" value="1"/>
</dbReference>
<evidence type="ECO:0000256" key="2">
    <source>
        <dbReference type="ARBA" id="ARBA00022679"/>
    </source>
</evidence>
<dbReference type="Pfam" id="PF01938">
    <property type="entry name" value="TRAM"/>
    <property type="match status" value="1"/>
</dbReference>
<dbReference type="Gene3D" id="2.40.50.140">
    <property type="entry name" value="Nucleic acid-binding proteins"/>
    <property type="match status" value="1"/>
</dbReference>
<evidence type="ECO:0000259" key="6">
    <source>
        <dbReference type="PROSITE" id="PS50926"/>
    </source>
</evidence>
<dbReference type="InterPro" id="IPR012340">
    <property type="entry name" value="NA-bd_OB-fold"/>
</dbReference>
<reference evidence="7 8" key="1">
    <citation type="submission" date="2018-03" db="EMBL/GenBank/DDBJ databases">
        <title>Genomic Encyclopedia of Type Strains, Phase III (KMG-III): the genomes of soil and plant-associated and newly described type strains.</title>
        <authorList>
            <person name="Whitman W."/>
        </authorList>
    </citation>
    <scope>NUCLEOTIDE SEQUENCE [LARGE SCALE GENOMIC DNA]</scope>
    <source>
        <strain evidence="7 8">CGMCC 1.12700</strain>
    </source>
</reference>
<dbReference type="InterPro" id="IPR030390">
    <property type="entry name" value="MeTrfase_TrmA_AS"/>
</dbReference>
<dbReference type="SUPFAM" id="SSF53335">
    <property type="entry name" value="S-adenosyl-L-methionine-dependent methyltransferases"/>
    <property type="match status" value="1"/>
</dbReference>
<feature type="active site" description="Nucleophile" evidence="4">
    <location>
        <position position="428"/>
    </location>
</feature>
<dbReference type="InterPro" id="IPR030391">
    <property type="entry name" value="MeTrfase_TrmA_CS"/>
</dbReference>
<dbReference type="AlphaFoldDB" id="A0A2P8DAE4"/>
<accession>A0A2P8DAE4</accession>
<keyword evidence="8" id="KW-1185">Reference proteome</keyword>
<dbReference type="GO" id="GO:0070475">
    <property type="term" value="P:rRNA base methylation"/>
    <property type="evidence" value="ECO:0007669"/>
    <property type="project" value="TreeGrafter"/>
</dbReference>
<dbReference type="PROSITE" id="PS01230">
    <property type="entry name" value="TRMA_1"/>
    <property type="match status" value="1"/>
</dbReference>
<sequence>MARKHKKTVINALRLERYAAEGKSIAHLEDGKTILVEGAVPGDIAEVMVMKNKKNYAEGKALKIVTPSPDRVTPFCDHFGICGGCKWQMLPYDKQLEYKQIQVTDQLTRIGHIDLPPIEPIAGSAQQQYYRNKLEFTFSTQEYLTREEIAAAGDAEIERKPALGFHAPGMFDKVVDIKTCYLQQEPTNKIKNLLRDLAFRHDLPFYDHRQQQGWLRNVIIRIATTGEVMVNLIVQHQREELKMILDTLLQEVPEITSLHYTINPKLNDTINDLKVETYSGKGYIEEYLEEFRFKISPKSFFQTNTRQAEELYRITRDFAGLTGQEVVYDLYCGTGSIGIFLSKGAKKIIGIELIADAIEDAKLNAEWNGLEHCRFYAGDVADIATDAFFEEHGRPDVIITDPPRAGMHEKLVQQLLRMRAPRVVYVSCNPATQARDLQLLDEAYKVIRLQPVDMFPHTHHIENVALLELR</sequence>
<feature type="active site" evidence="5">
    <location>
        <position position="428"/>
    </location>
</feature>
<name>A0A2P8DAE4_9BACT</name>
<dbReference type="PROSITE" id="PS51687">
    <property type="entry name" value="SAM_MT_RNA_M5U"/>
    <property type="match status" value="1"/>
</dbReference>
<dbReference type="CDD" id="cd02440">
    <property type="entry name" value="AdoMet_MTases"/>
    <property type="match status" value="1"/>
</dbReference>
<organism evidence="7 8">
    <name type="scientific">Taibaiella chishuiensis</name>
    <dbReference type="NCBI Taxonomy" id="1434707"/>
    <lineage>
        <taxon>Bacteria</taxon>
        <taxon>Pseudomonadati</taxon>
        <taxon>Bacteroidota</taxon>
        <taxon>Chitinophagia</taxon>
        <taxon>Chitinophagales</taxon>
        <taxon>Chitinophagaceae</taxon>
        <taxon>Taibaiella</taxon>
    </lineage>
</organism>
<dbReference type="PROSITE" id="PS50926">
    <property type="entry name" value="TRAM"/>
    <property type="match status" value="1"/>
</dbReference>